<feature type="region of interest" description="Disordered" evidence="4">
    <location>
        <begin position="661"/>
        <end position="765"/>
    </location>
</feature>
<evidence type="ECO:0000313" key="6">
    <source>
        <dbReference type="EMBL" id="WOL11369.1"/>
    </source>
</evidence>
<keyword evidence="3" id="KW-0862">Zinc</keyword>
<dbReference type="PANTHER" id="PTHR21402:SF10">
    <property type="entry name" value="U11_U12 SMALL NUCLEAR RIBONUCLEOPROTEIN 48 KDA PROTEIN"/>
    <property type="match status" value="1"/>
</dbReference>
<feature type="domain" description="CHHC U11-48K-type" evidence="5">
    <location>
        <begin position="72"/>
        <end position="99"/>
    </location>
</feature>
<evidence type="ECO:0000259" key="5">
    <source>
        <dbReference type="PROSITE" id="PS51800"/>
    </source>
</evidence>
<feature type="compositionally biased region" description="Low complexity" evidence="4">
    <location>
        <begin position="728"/>
        <end position="740"/>
    </location>
</feature>
<evidence type="ECO:0000256" key="1">
    <source>
        <dbReference type="ARBA" id="ARBA00022723"/>
    </source>
</evidence>
<protein>
    <recommendedName>
        <fullName evidence="5">CHHC U11-48K-type domain-containing protein</fullName>
    </recommendedName>
</protein>
<evidence type="ECO:0000256" key="3">
    <source>
        <dbReference type="ARBA" id="ARBA00022833"/>
    </source>
</evidence>
<name>A0AAQ3QHI2_9LILI</name>
<dbReference type="InterPro" id="IPR051591">
    <property type="entry name" value="UPF0224_FAM112_RNA_Proc"/>
</dbReference>
<keyword evidence="7" id="KW-1185">Reference proteome</keyword>
<organism evidence="6 7">
    <name type="scientific">Canna indica</name>
    <name type="common">Indian-shot</name>
    <dbReference type="NCBI Taxonomy" id="4628"/>
    <lineage>
        <taxon>Eukaryota</taxon>
        <taxon>Viridiplantae</taxon>
        <taxon>Streptophyta</taxon>
        <taxon>Embryophyta</taxon>
        <taxon>Tracheophyta</taxon>
        <taxon>Spermatophyta</taxon>
        <taxon>Magnoliopsida</taxon>
        <taxon>Liliopsida</taxon>
        <taxon>Zingiberales</taxon>
        <taxon>Cannaceae</taxon>
        <taxon>Canna</taxon>
    </lineage>
</organism>
<feature type="compositionally biased region" description="Basic and acidic residues" evidence="4">
    <location>
        <begin position="633"/>
        <end position="645"/>
    </location>
</feature>
<evidence type="ECO:0000256" key="2">
    <source>
        <dbReference type="ARBA" id="ARBA00022771"/>
    </source>
</evidence>
<dbReference type="AlphaFoldDB" id="A0AAQ3QHI2"/>
<feature type="region of interest" description="Disordered" evidence="4">
    <location>
        <begin position="1"/>
        <end position="33"/>
    </location>
</feature>
<evidence type="ECO:0000313" key="7">
    <source>
        <dbReference type="Proteomes" id="UP001327560"/>
    </source>
</evidence>
<feature type="compositionally biased region" description="Polar residues" evidence="4">
    <location>
        <begin position="556"/>
        <end position="567"/>
    </location>
</feature>
<dbReference type="PANTHER" id="PTHR21402">
    <property type="entry name" value="GAMETOCYTE SPECIFIC FACTOR 1-RELATED"/>
    <property type="match status" value="1"/>
</dbReference>
<proteinExistence type="predicted"/>
<feature type="compositionally biased region" description="Low complexity" evidence="4">
    <location>
        <begin position="617"/>
        <end position="629"/>
    </location>
</feature>
<dbReference type="Pfam" id="PF05253">
    <property type="entry name" value="zf-U11-48K"/>
    <property type="match status" value="1"/>
</dbReference>
<reference evidence="6 7" key="1">
    <citation type="submission" date="2023-10" db="EMBL/GenBank/DDBJ databases">
        <title>Chromosome-scale genome assembly provides insights into flower coloration mechanisms of Canna indica.</title>
        <authorList>
            <person name="Li C."/>
        </authorList>
    </citation>
    <scope>NUCLEOTIDE SEQUENCE [LARGE SCALE GENOMIC DNA]</scope>
    <source>
        <tissue evidence="6">Flower</tissue>
    </source>
</reference>
<dbReference type="InterPro" id="IPR022776">
    <property type="entry name" value="TRM13/UPF0224_CHHC_Znf_dom"/>
</dbReference>
<keyword evidence="2" id="KW-0863">Zinc-finger</keyword>
<feature type="compositionally biased region" description="Basic and acidic residues" evidence="4">
    <location>
        <begin position="674"/>
        <end position="697"/>
    </location>
</feature>
<evidence type="ECO:0000256" key="4">
    <source>
        <dbReference type="SAM" id="MobiDB-lite"/>
    </source>
</evidence>
<dbReference type="Proteomes" id="UP001327560">
    <property type="component" value="Chromosome 6"/>
</dbReference>
<dbReference type="GO" id="GO:0008270">
    <property type="term" value="F:zinc ion binding"/>
    <property type="evidence" value="ECO:0007669"/>
    <property type="project" value="UniProtKB-KW"/>
</dbReference>
<gene>
    <name evidence="6" type="ORF">Cni_G20131</name>
</gene>
<sequence>MDPAPSFFRPSMLLAPQNPNPNANPTQTPPAADLPTAISLLGDLTALAESTLKSVTNFLSLSPSAAVRAGGFSRCPYDPNHRMPPEYLFRHSLVCAAAPGTPLVDLGFLDELRYLGSLKSESELRKENAFVQSLPAPDADLCFSLDAQLGDLGSNFFYKDCPGVVTTSEPDVSNATFTLPGILSMECANFVCDREEDSWAFGEGVIRILPSEYWAMRCEVEAWNEFPFSYSYTVLRVMPHLTSVEEDGLKRWLISNSPRFGIVIDVAMREHIFLLLKLCLKVIGREACSSYKLLMNKAELVDPKALTFKCSRLVKSFTWLVSQMSVLYGEANAKLFSFAMLKESLLQAASGLLLTRLGGEKLQKDGCINVNGACVDMRCDMNEIKLFGDVKVNNPSNEVRSKVFVSQVAAAVAAIHEKSLLEERIRSLRFAQPLSKSQLILEYSHALARGCEERGKRPNYRPVSEHDGFLWHRALNQDLDKAKTREQLLAEERDYKRRRMSYRGKKVKRNPTEVIRDIIEEHMEEIKEAGGIGSDAKFTADASVFTTKHDTQNDVTSELYKSSSNEFDLSDTRRNLPHKSHGDDDQSHTSHSKLRYEKYEHWEQDRNAHERQKNYGSSSSSTRRSYTSSHNRNAHEREHADVSSHGREYNRDCFGYFSRSRDHRSQSTLTSNSPRKEYDYLSRNSSKERGRYSENSRSESVMQEAFEDRYNPSSYDDYDTTYAVESADNSYSSSDKLYSSRYDDKYHHERRRNDHSSRRHIKDHK</sequence>
<feature type="compositionally biased region" description="Basic and acidic residues" evidence="4">
    <location>
        <begin position="570"/>
        <end position="613"/>
    </location>
</feature>
<accession>A0AAQ3QHI2</accession>
<dbReference type="EMBL" id="CP136895">
    <property type="protein sequence ID" value="WOL11369.1"/>
    <property type="molecule type" value="Genomic_DNA"/>
</dbReference>
<keyword evidence="1" id="KW-0479">Metal-binding</keyword>
<dbReference type="PROSITE" id="PS51800">
    <property type="entry name" value="ZF_CHHC_U11_48K"/>
    <property type="match status" value="1"/>
</dbReference>
<feature type="compositionally biased region" description="Basic and acidic residues" evidence="4">
    <location>
        <begin position="741"/>
        <end position="756"/>
    </location>
</feature>
<feature type="compositionally biased region" description="Low complexity" evidence="4">
    <location>
        <begin position="15"/>
        <end position="31"/>
    </location>
</feature>
<feature type="region of interest" description="Disordered" evidence="4">
    <location>
        <begin position="556"/>
        <end position="645"/>
    </location>
</feature>